<comment type="caution">
    <text evidence="4">The sequence shown here is derived from an EMBL/GenBank/DDBJ whole genome shotgun (WGS) entry which is preliminary data.</text>
</comment>
<protein>
    <submittedName>
        <fullName evidence="4">Molybdopterin molybdochelatase</fullName>
    </submittedName>
    <submittedName>
        <fullName evidence="3">Nucleotidyltransferase family protein</fullName>
    </submittedName>
</protein>
<dbReference type="PANTHER" id="PTHR43777">
    <property type="entry name" value="MOLYBDENUM COFACTOR CYTIDYLYLTRANSFERASE"/>
    <property type="match status" value="1"/>
</dbReference>
<dbReference type="InterPro" id="IPR025877">
    <property type="entry name" value="MobA-like_NTP_Trfase"/>
</dbReference>
<dbReference type="RefSeq" id="WP_095881777.1">
    <property type="nucleotide sequence ID" value="NZ_NTHN02000070.1"/>
</dbReference>
<dbReference type="InterPro" id="IPR029044">
    <property type="entry name" value="Nucleotide-diphossugar_trans"/>
</dbReference>
<reference evidence="5" key="2">
    <citation type="submission" date="2023-07" db="EMBL/GenBank/DDBJ databases">
        <title>Yangia mangrovi SAOS 153D genome.</title>
        <authorList>
            <person name="Verma A."/>
            <person name="Pal Y."/>
            <person name="Sundharam S."/>
            <person name="Bisht B."/>
            <person name="Srinivasan K."/>
        </authorList>
    </citation>
    <scope>NUCLEOTIDE SEQUENCE [LARGE SCALE GENOMIC DNA]</scope>
    <source>
        <strain evidence="5">SAOS 153D</strain>
    </source>
</reference>
<dbReference type="CDD" id="cd04182">
    <property type="entry name" value="GT_2_like_f"/>
    <property type="match status" value="1"/>
</dbReference>
<name>A0A2A3JZ85_9RHOB</name>
<dbReference type="OrthoDB" id="9779263at2"/>
<dbReference type="EMBL" id="NTHN01000104">
    <property type="protein sequence ID" value="PBD19710.1"/>
    <property type="molecule type" value="Genomic_DNA"/>
</dbReference>
<dbReference type="PANTHER" id="PTHR43777:SF1">
    <property type="entry name" value="MOLYBDENUM COFACTOR CYTIDYLYLTRANSFERASE"/>
    <property type="match status" value="1"/>
</dbReference>
<dbReference type="EMBL" id="NTHN02000070">
    <property type="protein sequence ID" value="MCT4373117.1"/>
    <property type="molecule type" value="Genomic_DNA"/>
</dbReference>
<dbReference type="Proteomes" id="UP000217448">
    <property type="component" value="Unassembled WGS sequence"/>
</dbReference>
<dbReference type="AlphaFoldDB" id="A0A2A3JZ85"/>
<evidence type="ECO:0000313" key="3">
    <source>
        <dbReference type="EMBL" id="MCT4373117.1"/>
    </source>
</evidence>
<organism evidence="4">
    <name type="scientific">Alloyangia mangrovi</name>
    <dbReference type="NCBI Taxonomy" id="1779329"/>
    <lineage>
        <taxon>Bacteria</taxon>
        <taxon>Pseudomonadati</taxon>
        <taxon>Pseudomonadota</taxon>
        <taxon>Alphaproteobacteria</taxon>
        <taxon>Rhodobacterales</taxon>
        <taxon>Roseobacteraceae</taxon>
        <taxon>Alloyangia</taxon>
    </lineage>
</organism>
<evidence type="ECO:0000259" key="2">
    <source>
        <dbReference type="Pfam" id="PF12804"/>
    </source>
</evidence>
<evidence type="ECO:0000256" key="1">
    <source>
        <dbReference type="ARBA" id="ARBA00022842"/>
    </source>
</evidence>
<dbReference type="GO" id="GO:0016779">
    <property type="term" value="F:nucleotidyltransferase activity"/>
    <property type="evidence" value="ECO:0007669"/>
    <property type="project" value="UniProtKB-ARBA"/>
</dbReference>
<dbReference type="Gene3D" id="3.90.550.10">
    <property type="entry name" value="Spore Coat Polysaccharide Biosynthesis Protein SpsA, Chain A"/>
    <property type="match status" value="1"/>
</dbReference>
<sequence length="204" mass="21842">MGGIAVLIPAAGASSRMRGADKLLKQVGGRALLRRQAEEALRAVNHVTVTLPDHDHPRAAALAGLPVQLVAVPDASLGMSASLRRGVGMLPRGIDALIVLPADMPELTSEDILMLVQGFRAMPQPTLQQGCAEDGTPGHPVLFPADCFSAIQMLDGDEGARSVLAANRNRLRRVTLPGRRALIDLDTPEAWRDWEKRQEALDPC</sequence>
<dbReference type="SUPFAM" id="SSF53448">
    <property type="entry name" value="Nucleotide-diphospho-sugar transferases"/>
    <property type="match status" value="1"/>
</dbReference>
<evidence type="ECO:0000313" key="4">
    <source>
        <dbReference type="EMBL" id="PBD19710.1"/>
    </source>
</evidence>
<feature type="domain" description="MobA-like NTP transferase" evidence="2">
    <location>
        <begin position="7"/>
        <end position="167"/>
    </location>
</feature>
<keyword evidence="5" id="KW-1185">Reference proteome</keyword>
<dbReference type="Pfam" id="PF12804">
    <property type="entry name" value="NTP_transf_3"/>
    <property type="match status" value="1"/>
</dbReference>
<keyword evidence="1" id="KW-0460">Magnesium</keyword>
<gene>
    <name evidence="3" type="ORF">CLG85_023600</name>
    <name evidence="4" type="ORF">CLG85_07915</name>
</gene>
<reference evidence="3" key="3">
    <citation type="submission" date="2024-05" db="EMBL/GenBank/DDBJ databases">
        <title>Yangia mangrovi SAOS 153D genome.</title>
        <authorList>
            <person name="Verma A."/>
            <person name="Pal Y."/>
            <person name="Sundharam S."/>
            <person name="Bisht B."/>
            <person name="Srinivasan K."/>
        </authorList>
    </citation>
    <scope>NUCLEOTIDE SEQUENCE</scope>
    <source>
        <strain evidence="3">SAOS 153D</strain>
    </source>
</reference>
<reference evidence="4" key="1">
    <citation type="submission" date="2017-09" db="EMBL/GenBank/DDBJ databases">
        <title>Yangia sp. SAOS 153D whole genome sequencing.</title>
        <authorList>
            <person name="Verma A."/>
            <person name="Krishnamurthi S."/>
        </authorList>
    </citation>
    <scope>NUCLEOTIDE SEQUENCE [LARGE SCALE GENOMIC DNA]</scope>
    <source>
        <strain evidence="4">SAOS 153D</strain>
    </source>
</reference>
<evidence type="ECO:0000313" key="5">
    <source>
        <dbReference type="Proteomes" id="UP000217448"/>
    </source>
</evidence>
<accession>A0A2A3JZ85</accession>
<proteinExistence type="predicted"/>